<evidence type="ECO:0000313" key="3">
    <source>
        <dbReference type="Proteomes" id="UP000039865"/>
    </source>
</evidence>
<keyword evidence="3" id="KW-1185">Reference proteome</keyword>
<organism evidence="2 3">
    <name type="scientific">Stylonychia lemnae</name>
    <name type="common">Ciliate</name>
    <dbReference type="NCBI Taxonomy" id="5949"/>
    <lineage>
        <taxon>Eukaryota</taxon>
        <taxon>Sar</taxon>
        <taxon>Alveolata</taxon>
        <taxon>Ciliophora</taxon>
        <taxon>Intramacronucleata</taxon>
        <taxon>Spirotrichea</taxon>
        <taxon>Stichotrichia</taxon>
        <taxon>Sporadotrichida</taxon>
        <taxon>Oxytrichidae</taxon>
        <taxon>Stylonychinae</taxon>
        <taxon>Stylonychia</taxon>
    </lineage>
</organism>
<protein>
    <recommendedName>
        <fullName evidence="4">Bet v1-like protein</fullName>
    </recommendedName>
</protein>
<dbReference type="InterPro" id="IPR023393">
    <property type="entry name" value="START-like_dom_sf"/>
</dbReference>
<dbReference type="Gene3D" id="3.30.530.20">
    <property type="match status" value="1"/>
</dbReference>
<dbReference type="EMBL" id="CCKQ01008354">
    <property type="protein sequence ID" value="CDW79803.1"/>
    <property type="molecule type" value="Genomic_DNA"/>
</dbReference>
<dbReference type="PANTHER" id="PTHR39332">
    <property type="entry name" value="BLL4707 PROTEIN"/>
    <property type="match status" value="1"/>
</dbReference>
<dbReference type="OrthoDB" id="10255646at2759"/>
<evidence type="ECO:0000313" key="2">
    <source>
        <dbReference type="EMBL" id="CDW79803.1"/>
    </source>
</evidence>
<accession>A0A078AFZ2</accession>
<dbReference type="Proteomes" id="UP000039865">
    <property type="component" value="Unassembled WGS sequence"/>
</dbReference>
<dbReference type="OMA" id="TYVEWIT"/>
<proteinExistence type="predicted"/>
<dbReference type="AlphaFoldDB" id="A0A078AFZ2"/>
<dbReference type="PANTHER" id="PTHR39332:SF7">
    <property type="entry name" value="SRPBCC FAMILY PROTEIN"/>
    <property type="match status" value="1"/>
</dbReference>
<gene>
    <name evidence="2" type="primary">Contig10335.g11027</name>
    <name evidence="2" type="ORF">STYLEM_8795</name>
</gene>
<evidence type="ECO:0008006" key="4">
    <source>
        <dbReference type="Google" id="ProtNLM"/>
    </source>
</evidence>
<evidence type="ECO:0000256" key="1">
    <source>
        <dbReference type="SAM" id="MobiDB-lite"/>
    </source>
</evidence>
<feature type="compositionally biased region" description="Low complexity" evidence="1">
    <location>
        <begin position="38"/>
        <end position="56"/>
    </location>
</feature>
<sequence>MSTQAQKKGQEQHQKSANWPAQQKDTEMKQETSANVPKGQQIKQQQQMMQGEGTQQKKQHTQMMEQMKKGTQAKEGEQVFIPVSLYELESCILPVPIHKAWHILKHFKLQDIVPTYIKNSEFTNGQPGLIDSIVKVWFADGAVWEIRMVEFSEIKRSIAYEVLSTEPPHKASSIQGSINLKPVTKDEQTYVEWITEFSNDADVQIIEDQRFKKFDFFEDAKNALKNI</sequence>
<dbReference type="SUPFAM" id="SSF55961">
    <property type="entry name" value="Bet v1-like"/>
    <property type="match status" value="1"/>
</dbReference>
<dbReference type="InParanoid" id="A0A078AFZ2"/>
<feature type="region of interest" description="Disordered" evidence="1">
    <location>
        <begin position="1"/>
        <end position="61"/>
    </location>
</feature>
<reference evidence="2 3" key="1">
    <citation type="submission" date="2014-06" db="EMBL/GenBank/DDBJ databases">
        <authorList>
            <person name="Swart Estienne"/>
        </authorList>
    </citation>
    <scope>NUCLEOTIDE SEQUENCE [LARGE SCALE GENOMIC DNA]</scope>
    <source>
        <strain evidence="2 3">130c</strain>
    </source>
</reference>
<name>A0A078AFZ2_STYLE</name>